<dbReference type="RefSeq" id="WP_113695279.1">
    <property type="nucleotide sequence ID" value="NZ_CP015163.1"/>
</dbReference>
<gene>
    <name evidence="1" type="ORF">A4R43_29205</name>
</gene>
<organism evidence="1 2">
    <name type="scientific">Amycolatopsis albispora</name>
    <dbReference type="NCBI Taxonomy" id="1804986"/>
    <lineage>
        <taxon>Bacteria</taxon>
        <taxon>Bacillati</taxon>
        <taxon>Actinomycetota</taxon>
        <taxon>Actinomycetes</taxon>
        <taxon>Pseudonocardiales</taxon>
        <taxon>Pseudonocardiaceae</taxon>
        <taxon>Amycolatopsis</taxon>
    </lineage>
</organism>
<name>A0A344LDC9_9PSEU</name>
<dbReference type="AlphaFoldDB" id="A0A344LDC9"/>
<protein>
    <submittedName>
        <fullName evidence="1">Uncharacterized protein</fullName>
    </submittedName>
</protein>
<dbReference type="OrthoDB" id="5540942at2"/>
<dbReference type="Proteomes" id="UP000250434">
    <property type="component" value="Chromosome"/>
</dbReference>
<proteinExistence type="predicted"/>
<dbReference type="EMBL" id="CP015163">
    <property type="protein sequence ID" value="AXB46053.1"/>
    <property type="molecule type" value="Genomic_DNA"/>
</dbReference>
<reference evidence="1 2" key="1">
    <citation type="submission" date="2016-04" db="EMBL/GenBank/DDBJ databases">
        <title>Complete genome sequence and analysis of deep-sea sediment isolate, Amycolatopsis sp. WP1.</title>
        <authorList>
            <person name="Wang H."/>
            <person name="Chen S."/>
            <person name="Wu Q."/>
        </authorList>
    </citation>
    <scope>NUCLEOTIDE SEQUENCE [LARGE SCALE GENOMIC DNA]</scope>
    <source>
        <strain evidence="1 2">WP1</strain>
    </source>
</reference>
<evidence type="ECO:0000313" key="1">
    <source>
        <dbReference type="EMBL" id="AXB46053.1"/>
    </source>
</evidence>
<accession>A0A344LDC9</accession>
<dbReference type="KEGG" id="aab:A4R43_29205"/>
<evidence type="ECO:0000313" key="2">
    <source>
        <dbReference type="Proteomes" id="UP000250434"/>
    </source>
</evidence>
<sequence length="131" mass="14477">MHSQSVPVGLEDDSVRSAVLQAATAPLDEVFDDRVRLEVDQLNRVGPWVFLKGTMHGSDSGRPYYAGTVFEARRADGVMSDVYAVLLRSKESIVDNDARGWHVADYVIGPTDVAWLVWPDKHEAPRSVLGI</sequence>
<keyword evidence="2" id="KW-1185">Reference proteome</keyword>